<sequence>MNYKTKLQVAFLFFASLAIAACSDDDDKEPVKLTASEVKDLNSESTTKFTLFSFKNNAVVANTDSVSTQWDIGFRGTTLILNGGVSGPGQAQGQIVSGIFDELTEAPEGGFVSDAAAAKAITGSNGWYTYTGTTSVPNHAILPIAGKIIVVKTADGKYAKLEIISYYKGNPSTTTAEFADLATRPLARYFTFRFIYQPDGTRNFQMTTK</sequence>
<dbReference type="Pfam" id="PF14064">
    <property type="entry name" value="HmuY"/>
    <property type="match status" value="1"/>
</dbReference>
<evidence type="ECO:0000313" key="3">
    <source>
        <dbReference type="Proteomes" id="UP000184212"/>
    </source>
</evidence>
<dbReference type="PROSITE" id="PS51257">
    <property type="entry name" value="PROKAR_LIPOPROTEIN"/>
    <property type="match status" value="1"/>
</dbReference>
<dbReference type="OrthoDB" id="5510929at2"/>
<proteinExistence type="predicted"/>
<evidence type="ECO:0000313" key="2">
    <source>
        <dbReference type="EMBL" id="SHG52431.1"/>
    </source>
</evidence>
<evidence type="ECO:0000256" key="1">
    <source>
        <dbReference type="SAM" id="SignalP"/>
    </source>
</evidence>
<dbReference type="InterPro" id="IPR025921">
    <property type="entry name" value="HmuY"/>
</dbReference>
<protein>
    <submittedName>
        <fullName evidence="2">HmuY protein</fullName>
    </submittedName>
</protein>
<feature type="signal peptide" evidence="1">
    <location>
        <begin position="1"/>
        <end position="20"/>
    </location>
</feature>
<reference evidence="2 3" key="1">
    <citation type="submission" date="2016-11" db="EMBL/GenBank/DDBJ databases">
        <authorList>
            <person name="Jaros S."/>
            <person name="Januszkiewicz K."/>
            <person name="Wedrychowicz H."/>
        </authorList>
    </citation>
    <scope>NUCLEOTIDE SEQUENCE [LARGE SCALE GENOMIC DNA]</scope>
    <source>
        <strain evidence="2 3">DSM 24574</strain>
    </source>
</reference>
<organism evidence="2 3">
    <name type="scientific">Chryseolinea serpens</name>
    <dbReference type="NCBI Taxonomy" id="947013"/>
    <lineage>
        <taxon>Bacteria</taxon>
        <taxon>Pseudomonadati</taxon>
        <taxon>Bacteroidota</taxon>
        <taxon>Cytophagia</taxon>
        <taxon>Cytophagales</taxon>
        <taxon>Fulvivirgaceae</taxon>
        <taxon>Chryseolinea</taxon>
    </lineage>
</organism>
<dbReference type="CDD" id="cd12105">
    <property type="entry name" value="HmuY"/>
    <property type="match status" value="1"/>
</dbReference>
<gene>
    <name evidence="2" type="ORF">SAMN04488109_0659</name>
</gene>
<name>A0A1M5KI41_9BACT</name>
<dbReference type="EMBL" id="FQWQ01000001">
    <property type="protein sequence ID" value="SHG52431.1"/>
    <property type="molecule type" value="Genomic_DNA"/>
</dbReference>
<keyword evidence="3" id="KW-1185">Reference proteome</keyword>
<dbReference type="AlphaFoldDB" id="A0A1M5KI41"/>
<dbReference type="STRING" id="947013.SAMN04488109_0659"/>
<accession>A0A1M5KI41</accession>
<feature type="chain" id="PRO_5012431910" evidence="1">
    <location>
        <begin position="21"/>
        <end position="209"/>
    </location>
</feature>
<dbReference type="RefSeq" id="WP_073131039.1">
    <property type="nucleotide sequence ID" value="NZ_FQWQ01000001.1"/>
</dbReference>
<dbReference type="Proteomes" id="UP000184212">
    <property type="component" value="Unassembled WGS sequence"/>
</dbReference>
<keyword evidence="1" id="KW-0732">Signal</keyword>